<dbReference type="GO" id="GO:0061630">
    <property type="term" value="F:ubiquitin protein ligase activity"/>
    <property type="evidence" value="ECO:0007669"/>
    <property type="project" value="UniProtKB-EC"/>
</dbReference>
<evidence type="ECO:0000256" key="10">
    <source>
        <dbReference type="PROSITE-ProRule" id="PRU00175"/>
    </source>
</evidence>
<keyword evidence="4" id="KW-0808">Transferase</keyword>
<dbReference type="InterPro" id="IPR001841">
    <property type="entry name" value="Znf_RING"/>
</dbReference>
<keyword evidence="8" id="KW-0862">Zinc</keyword>
<dbReference type="EMBL" id="CARXXK010000001">
    <property type="protein sequence ID" value="CAI6349441.1"/>
    <property type="molecule type" value="Genomic_DNA"/>
</dbReference>
<dbReference type="Pfam" id="PF13920">
    <property type="entry name" value="zf-C3HC4_3"/>
    <property type="match status" value="1"/>
</dbReference>
<evidence type="ECO:0000256" key="7">
    <source>
        <dbReference type="ARBA" id="ARBA00022786"/>
    </source>
</evidence>
<evidence type="ECO:0000256" key="11">
    <source>
        <dbReference type="SAM" id="Coils"/>
    </source>
</evidence>
<keyword evidence="9" id="KW-0539">Nucleus</keyword>
<evidence type="ECO:0000256" key="9">
    <source>
        <dbReference type="ARBA" id="ARBA00023242"/>
    </source>
</evidence>
<dbReference type="GO" id="GO:0008270">
    <property type="term" value="F:zinc ion binding"/>
    <property type="evidence" value="ECO:0007669"/>
    <property type="project" value="UniProtKB-KW"/>
</dbReference>
<feature type="domain" description="RING-type" evidence="12">
    <location>
        <begin position="17"/>
        <end position="56"/>
    </location>
</feature>
<evidence type="ECO:0000256" key="5">
    <source>
        <dbReference type="ARBA" id="ARBA00022763"/>
    </source>
</evidence>
<dbReference type="PANTHER" id="PTHR23328">
    <property type="entry name" value="RING-TYPE DOMAIN-CONTAINING PROTEIN"/>
    <property type="match status" value="1"/>
</dbReference>
<evidence type="ECO:0000313" key="14">
    <source>
        <dbReference type="Proteomes" id="UP001160148"/>
    </source>
</evidence>
<dbReference type="InterPro" id="IPR013083">
    <property type="entry name" value="Znf_RING/FYVE/PHD"/>
</dbReference>
<keyword evidence="6 10" id="KW-0479">Metal-binding</keyword>
<dbReference type="GO" id="GO:0031491">
    <property type="term" value="F:nucleosome binding"/>
    <property type="evidence" value="ECO:0007669"/>
    <property type="project" value="TreeGrafter"/>
</dbReference>
<keyword evidence="11" id="KW-0175">Coiled coil</keyword>
<evidence type="ECO:0000256" key="1">
    <source>
        <dbReference type="ARBA" id="ARBA00000900"/>
    </source>
</evidence>
<accession>A0AAV0W1T0</accession>
<keyword evidence="14" id="KW-1185">Reference proteome</keyword>
<dbReference type="Gene3D" id="3.30.40.10">
    <property type="entry name" value="Zinc/RING finger domain, C3HC4 (zinc finger)"/>
    <property type="match status" value="1"/>
</dbReference>
<proteinExistence type="predicted"/>
<dbReference type="GO" id="GO:0006302">
    <property type="term" value="P:double-strand break repair"/>
    <property type="evidence" value="ECO:0007669"/>
    <property type="project" value="TreeGrafter"/>
</dbReference>
<comment type="caution">
    <text evidence="13">The sequence shown here is derived from an EMBL/GenBank/DDBJ whole genome shotgun (WGS) entry which is preliminary data.</text>
</comment>
<gene>
    <name evidence="13" type="ORF">MEUPH1_LOCUS5999</name>
</gene>
<dbReference type="InterPro" id="IPR051657">
    <property type="entry name" value="RNF168/RNF169_E3_ubiq-ligase"/>
</dbReference>
<name>A0AAV0W1T0_9HEMI</name>
<dbReference type="SMART" id="SM00184">
    <property type="entry name" value="RING"/>
    <property type="match status" value="1"/>
</dbReference>
<dbReference type="PROSITE" id="PS50089">
    <property type="entry name" value="ZF_RING_2"/>
    <property type="match status" value="1"/>
</dbReference>
<reference evidence="13 14" key="1">
    <citation type="submission" date="2023-01" db="EMBL/GenBank/DDBJ databases">
        <authorList>
            <person name="Whitehead M."/>
        </authorList>
    </citation>
    <scope>NUCLEOTIDE SEQUENCE [LARGE SCALE GENOMIC DNA]</scope>
</reference>
<sequence length="397" mass="45737">MNSKKIQKKLNFEEVFCIACRSIYLQPVTMPCGHTLCLECFKNMVDLTAYQCPMCRRRISNWLRKFKHDWDAMLNVKLWEAIKQQYPVEVQKRLNDEDDGLEERIVNHGFSRVEIKEGEIKKEFDDMQTSIYKEQEERELQNLEIAKKLQEEEVVKIETHTSLIEELTREDSIIATSIQENIMKELHQEEINLIQSDLDLATKLQNEISTETSICTKNSVPEKKQIKKGPLDKMFSKSTENNSKVQWNNTQNCSLSSTVSSSSAKCEIQSSNTSLSFTSGPCTSSTTLDSSEIFEDENEATCTCGRLQDNFTTNSPCTFCVAQIAVLNKLWTQQQNDFLVAKNLESKLRMDNFDDYNLRKRPGSTVSLAQKKKRKLSKGQLTLKQVLKDNGNTKFRK</sequence>
<evidence type="ECO:0000256" key="2">
    <source>
        <dbReference type="ARBA" id="ARBA00004123"/>
    </source>
</evidence>
<evidence type="ECO:0000259" key="12">
    <source>
        <dbReference type="PROSITE" id="PS50089"/>
    </source>
</evidence>
<evidence type="ECO:0000256" key="8">
    <source>
        <dbReference type="ARBA" id="ARBA00022833"/>
    </source>
</evidence>
<dbReference type="PANTHER" id="PTHR23328:SF0">
    <property type="entry name" value="RING-TYPE DOMAIN-CONTAINING PROTEIN"/>
    <property type="match status" value="1"/>
</dbReference>
<dbReference type="AlphaFoldDB" id="A0AAV0W1T0"/>
<comment type="subcellular location">
    <subcellularLocation>
        <location evidence="2">Nucleus</location>
    </subcellularLocation>
</comment>
<dbReference type="EC" id="2.3.2.27" evidence="3"/>
<dbReference type="GO" id="GO:0035861">
    <property type="term" value="C:site of double-strand break"/>
    <property type="evidence" value="ECO:0007669"/>
    <property type="project" value="TreeGrafter"/>
</dbReference>
<evidence type="ECO:0000313" key="13">
    <source>
        <dbReference type="EMBL" id="CAI6349441.1"/>
    </source>
</evidence>
<protein>
    <recommendedName>
        <fullName evidence="3">RING-type E3 ubiquitin transferase</fullName>
        <ecNumber evidence="3">2.3.2.27</ecNumber>
    </recommendedName>
</protein>
<dbReference type="Proteomes" id="UP001160148">
    <property type="component" value="Unassembled WGS sequence"/>
</dbReference>
<dbReference type="SUPFAM" id="SSF57850">
    <property type="entry name" value="RING/U-box"/>
    <property type="match status" value="1"/>
</dbReference>
<organism evidence="13 14">
    <name type="scientific">Macrosiphum euphorbiae</name>
    <name type="common">potato aphid</name>
    <dbReference type="NCBI Taxonomy" id="13131"/>
    <lineage>
        <taxon>Eukaryota</taxon>
        <taxon>Metazoa</taxon>
        <taxon>Ecdysozoa</taxon>
        <taxon>Arthropoda</taxon>
        <taxon>Hexapoda</taxon>
        <taxon>Insecta</taxon>
        <taxon>Pterygota</taxon>
        <taxon>Neoptera</taxon>
        <taxon>Paraneoptera</taxon>
        <taxon>Hemiptera</taxon>
        <taxon>Sternorrhyncha</taxon>
        <taxon>Aphidomorpha</taxon>
        <taxon>Aphidoidea</taxon>
        <taxon>Aphididae</taxon>
        <taxon>Macrosiphini</taxon>
        <taxon>Macrosiphum</taxon>
    </lineage>
</organism>
<dbReference type="GO" id="GO:0005634">
    <property type="term" value="C:nucleus"/>
    <property type="evidence" value="ECO:0007669"/>
    <property type="project" value="UniProtKB-SubCell"/>
</dbReference>
<evidence type="ECO:0000256" key="3">
    <source>
        <dbReference type="ARBA" id="ARBA00012483"/>
    </source>
</evidence>
<keyword evidence="7" id="KW-0833">Ubl conjugation pathway</keyword>
<keyword evidence="6 10" id="KW-0863">Zinc-finger</keyword>
<feature type="coiled-coil region" evidence="11">
    <location>
        <begin position="133"/>
        <end position="160"/>
    </location>
</feature>
<evidence type="ECO:0000256" key="6">
    <source>
        <dbReference type="ARBA" id="ARBA00022771"/>
    </source>
</evidence>
<keyword evidence="5" id="KW-0227">DNA damage</keyword>
<comment type="catalytic activity">
    <reaction evidence="1">
        <text>S-ubiquitinyl-[E2 ubiquitin-conjugating enzyme]-L-cysteine + [acceptor protein]-L-lysine = [E2 ubiquitin-conjugating enzyme]-L-cysteine + N(6)-ubiquitinyl-[acceptor protein]-L-lysine.</text>
        <dbReference type="EC" id="2.3.2.27"/>
    </reaction>
</comment>
<evidence type="ECO:0000256" key="4">
    <source>
        <dbReference type="ARBA" id="ARBA00022679"/>
    </source>
</evidence>